<name>A0A232LMV1_9EURO</name>
<evidence type="ECO:0000313" key="3">
    <source>
        <dbReference type="Proteomes" id="UP000243515"/>
    </source>
</evidence>
<reference evidence="2 3" key="1">
    <citation type="journal article" date="2015" name="Environ. Microbiol.">
        <title>Metagenome sequence of Elaphomyces granulatus from sporocarp tissue reveals Ascomycota ectomycorrhizal fingerprints of genome expansion and a Proteobacteria-rich microbiome.</title>
        <authorList>
            <person name="Quandt C.A."/>
            <person name="Kohler A."/>
            <person name="Hesse C.N."/>
            <person name="Sharpton T.J."/>
            <person name="Martin F."/>
            <person name="Spatafora J.W."/>
        </authorList>
    </citation>
    <scope>NUCLEOTIDE SEQUENCE [LARGE SCALE GENOMIC DNA]</scope>
    <source>
        <strain evidence="2 3">OSC145934</strain>
    </source>
</reference>
<evidence type="ECO:0000256" key="1">
    <source>
        <dbReference type="SAM" id="MobiDB-lite"/>
    </source>
</evidence>
<proteinExistence type="predicted"/>
<keyword evidence="3" id="KW-1185">Reference proteome</keyword>
<dbReference type="Proteomes" id="UP000243515">
    <property type="component" value="Unassembled WGS sequence"/>
</dbReference>
<dbReference type="Pfam" id="PF11917">
    <property type="entry name" value="DUF3435"/>
    <property type="match status" value="2"/>
</dbReference>
<gene>
    <name evidence="2" type="ORF">Egran_06808</name>
</gene>
<accession>A0A232LMV1</accession>
<evidence type="ECO:0000313" key="2">
    <source>
        <dbReference type="EMBL" id="OXV05424.1"/>
    </source>
</evidence>
<dbReference type="EMBL" id="NPHW01007006">
    <property type="protein sequence ID" value="OXV05424.1"/>
    <property type="molecule type" value="Genomic_DNA"/>
</dbReference>
<dbReference type="AlphaFoldDB" id="A0A232LMV1"/>
<sequence>MERLRSLWVMKGCQEMELPLKSEMDDHFVFCKVEEAGGRIRILREQHLSNSTLCPTLSGPLQDLTSIGWVSDAQRNLILMHSDSSTFLRHYRPRYHGSMQEVILRLPPNEEWEWAPISRSRDTRRPRHLSQMEKALVEDDPELQAAIQEQNDLEAECNPDPALLQRLKKNVPR</sequence>
<comment type="caution">
    <text evidence="2">The sequence shown here is derived from an EMBL/GenBank/DDBJ whole genome shotgun (WGS) entry which is preliminary data.</text>
</comment>
<dbReference type="PANTHER" id="PTHR37535">
    <property type="entry name" value="FLUG DOMAIN PROTEIN"/>
    <property type="match status" value="1"/>
</dbReference>
<dbReference type="InterPro" id="IPR021842">
    <property type="entry name" value="DUF3435"/>
</dbReference>
<protein>
    <submittedName>
        <fullName evidence="2">Uncharacterized protein</fullName>
    </submittedName>
</protein>
<dbReference type="PANTHER" id="PTHR37535:SF2">
    <property type="entry name" value="FINGER DOMAIN PROTEIN, PUTATIVE (AFU_ORTHOLOGUE AFUA_6G09300)-RELATED"/>
    <property type="match status" value="1"/>
</dbReference>
<feature type="region of interest" description="Disordered" evidence="1">
    <location>
        <begin position="153"/>
        <end position="173"/>
    </location>
</feature>
<organism evidence="2 3">
    <name type="scientific">Elaphomyces granulatus</name>
    <dbReference type="NCBI Taxonomy" id="519963"/>
    <lineage>
        <taxon>Eukaryota</taxon>
        <taxon>Fungi</taxon>
        <taxon>Dikarya</taxon>
        <taxon>Ascomycota</taxon>
        <taxon>Pezizomycotina</taxon>
        <taxon>Eurotiomycetes</taxon>
        <taxon>Eurotiomycetidae</taxon>
        <taxon>Eurotiales</taxon>
        <taxon>Elaphomycetaceae</taxon>
        <taxon>Elaphomyces</taxon>
    </lineage>
</organism>
<dbReference type="OrthoDB" id="4485682at2759"/>